<keyword evidence="2" id="KW-0472">Membrane</keyword>
<keyword evidence="2" id="KW-0812">Transmembrane</keyword>
<proteinExistence type="predicted"/>
<evidence type="ECO:0000259" key="3">
    <source>
        <dbReference type="Pfam" id="PF20177"/>
    </source>
</evidence>
<gene>
    <name evidence="4" type="ORF">GCM10009839_03420</name>
</gene>
<protein>
    <recommendedName>
        <fullName evidence="3">DUF6542 domain-containing protein</fullName>
    </recommendedName>
</protein>
<feature type="transmembrane region" description="Helical" evidence="2">
    <location>
        <begin position="191"/>
        <end position="208"/>
    </location>
</feature>
<organism evidence="4 5">
    <name type="scientific">Catenulispora yoronensis</name>
    <dbReference type="NCBI Taxonomy" id="450799"/>
    <lineage>
        <taxon>Bacteria</taxon>
        <taxon>Bacillati</taxon>
        <taxon>Actinomycetota</taxon>
        <taxon>Actinomycetes</taxon>
        <taxon>Catenulisporales</taxon>
        <taxon>Catenulisporaceae</taxon>
        <taxon>Catenulispora</taxon>
    </lineage>
</organism>
<reference evidence="5" key="1">
    <citation type="journal article" date="2019" name="Int. J. Syst. Evol. Microbiol.">
        <title>The Global Catalogue of Microorganisms (GCM) 10K type strain sequencing project: providing services to taxonomists for standard genome sequencing and annotation.</title>
        <authorList>
            <consortium name="The Broad Institute Genomics Platform"/>
            <consortium name="The Broad Institute Genome Sequencing Center for Infectious Disease"/>
            <person name="Wu L."/>
            <person name="Ma J."/>
        </authorList>
    </citation>
    <scope>NUCLEOTIDE SEQUENCE [LARGE SCALE GENOMIC DNA]</scope>
    <source>
        <strain evidence="5">JCM 16014</strain>
    </source>
</reference>
<feature type="transmembrane region" description="Helical" evidence="2">
    <location>
        <begin position="117"/>
        <end position="136"/>
    </location>
</feature>
<evidence type="ECO:0000256" key="1">
    <source>
        <dbReference type="SAM" id="MobiDB-lite"/>
    </source>
</evidence>
<dbReference type="EMBL" id="BAAAQN010000002">
    <property type="protein sequence ID" value="GAA2012368.1"/>
    <property type="molecule type" value="Genomic_DNA"/>
</dbReference>
<evidence type="ECO:0000313" key="4">
    <source>
        <dbReference type="EMBL" id="GAA2012368.1"/>
    </source>
</evidence>
<dbReference type="Proteomes" id="UP001500751">
    <property type="component" value="Unassembled WGS sequence"/>
</dbReference>
<sequence length="215" mass="22185">MNQGASRLAPRPAARIPANRRERDALRRERMAAPLDFRSTSPSRPGVRPRTTLPRAGVAPGAGRTPIGPGLSRPGVGIGSAAARRPRRRQALTAWGVLLTVTVPTVLAAAADALLTGGVHWIFGLVFVAAAFHAATLVRRRDLLAGVIVPPLAYCAGLLAAIECGVLDAGHGIGNHLASLGALLALKPRPLFLGTGLAAALIAARWAGTRGGAKR</sequence>
<name>A0ABP5EZC9_9ACTN</name>
<feature type="compositionally biased region" description="Basic and acidic residues" evidence="1">
    <location>
        <begin position="19"/>
        <end position="31"/>
    </location>
</feature>
<feature type="compositionally biased region" description="Low complexity" evidence="1">
    <location>
        <begin position="1"/>
        <end position="17"/>
    </location>
</feature>
<keyword evidence="2" id="KW-1133">Transmembrane helix</keyword>
<feature type="transmembrane region" description="Helical" evidence="2">
    <location>
        <begin position="143"/>
        <end position="162"/>
    </location>
</feature>
<accession>A0ABP5EZC9</accession>
<feature type="domain" description="DUF6542" evidence="3">
    <location>
        <begin position="92"/>
        <end position="210"/>
    </location>
</feature>
<dbReference type="InterPro" id="IPR046672">
    <property type="entry name" value="DUF6542"/>
</dbReference>
<comment type="caution">
    <text evidence="4">The sequence shown here is derived from an EMBL/GenBank/DDBJ whole genome shotgun (WGS) entry which is preliminary data.</text>
</comment>
<feature type="transmembrane region" description="Helical" evidence="2">
    <location>
        <begin position="92"/>
        <end position="111"/>
    </location>
</feature>
<evidence type="ECO:0000256" key="2">
    <source>
        <dbReference type="SAM" id="Phobius"/>
    </source>
</evidence>
<feature type="region of interest" description="Disordered" evidence="1">
    <location>
        <begin position="1"/>
        <end position="83"/>
    </location>
</feature>
<evidence type="ECO:0000313" key="5">
    <source>
        <dbReference type="Proteomes" id="UP001500751"/>
    </source>
</evidence>
<keyword evidence="5" id="KW-1185">Reference proteome</keyword>
<dbReference type="Pfam" id="PF20177">
    <property type="entry name" value="DUF6542"/>
    <property type="match status" value="1"/>
</dbReference>